<keyword evidence="1" id="KW-1133">Transmembrane helix</keyword>
<keyword evidence="1" id="KW-0812">Transmembrane</keyword>
<evidence type="ECO:0000313" key="3">
    <source>
        <dbReference type="EMBL" id="GAA3213480.1"/>
    </source>
</evidence>
<keyword evidence="4" id="KW-1185">Reference proteome</keyword>
<accession>A0ABP6Q9W4</accession>
<sequence length="253" mass="28022">MRLVTPGDSAPASINRFLLPQEKQVIVVRKHPAVLLTPVLFVLGGLILAGVLSNTMAGSDAGNVVSWIWWAWLLLLAWFVWQVAEWSVAYFVITNQRMLLTGGLLTRDVAMMPLSKVTDMSYERSPVGRLLGFGKFIAESAGQDQALRTVDHLPYPDQLYAEVCQMIFPGGKPKALEERLRDMIDSIPKMRTELAADVTTGTVHDIANRKLKLEGVQAQLEQLVAESGEWHRQAGELHRQLAEKSAPGEAPEL</sequence>
<dbReference type="EMBL" id="BAAAUV010000007">
    <property type="protein sequence ID" value="GAA3213480.1"/>
    <property type="molecule type" value="Genomic_DNA"/>
</dbReference>
<dbReference type="InterPro" id="IPR005182">
    <property type="entry name" value="YdbS-like_PH"/>
</dbReference>
<comment type="caution">
    <text evidence="3">The sequence shown here is derived from an EMBL/GenBank/DDBJ whole genome shotgun (WGS) entry which is preliminary data.</text>
</comment>
<evidence type="ECO:0000259" key="2">
    <source>
        <dbReference type="Pfam" id="PF03703"/>
    </source>
</evidence>
<proteinExistence type="predicted"/>
<feature type="transmembrane region" description="Helical" evidence="1">
    <location>
        <begin position="33"/>
        <end position="52"/>
    </location>
</feature>
<feature type="transmembrane region" description="Helical" evidence="1">
    <location>
        <begin position="67"/>
        <end position="93"/>
    </location>
</feature>
<feature type="domain" description="YdbS-like PH" evidence="2">
    <location>
        <begin position="90"/>
        <end position="155"/>
    </location>
</feature>
<dbReference type="PANTHER" id="PTHR37938:SF1">
    <property type="entry name" value="BLL0215 PROTEIN"/>
    <property type="match status" value="1"/>
</dbReference>
<reference evidence="4" key="1">
    <citation type="journal article" date="2019" name="Int. J. Syst. Evol. Microbiol.">
        <title>The Global Catalogue of Microorganisms (GCM) 10K type strain sequencing project: providing services to taxonomists for standard genome sequencing and annotation.</title>
        <authorList>
            <consortium name="The Broad Institute Genomics Platform"/>
            <consortium name="The Broad Institute Genome Sequencing Center for Infectious Disease"/>
            <person name="Wu L."/>
            <person name="Ma J."/>
        </authorList>
    </citation>
    <scope>NUCLEOTIDE SEQUENCE [LARGE SCALE GENOMIC DNA]</scope>
    <source>
        <strain evidence="4">JCM 9377</strain>
    </source>
</reference>
<dbReference type="PANTHER" id="PTHR37938">
    <property type="entry name" value="BLL0215 PROTEIN"/>
    <property type="match status" value="1"/>
</dbReference>
<gene>
    <name evidence="3" type="ORF">GCM10010468_33490</name>
</gene>
<dbReference type="Proteomes" id="UP001501237">
    <property type="component" value="Unassembled WGS sequence"/>
</dbReference>
<keyword evidence="1" id="KW-0472">Membrane</keyword>
<protein>
    <recommendedName>
        <fullName evidence="2">YdbS-like PH domain-containing protein</fullName>
    </recommendedName>
</protein>
<evidence type="ECO:0000256" key="1">
    <source>
        <dbReference type="SAM" id="Phobius"/>
    </source>
</evidence>
<evidence type="ECO:0000313" key="4">
    <source>
        <dbReference type="Proteomes" id="UP001501237"/>
    </source>
</evidence>
<dbReference type="Pfam" id="PF03703">
    <property type="entry name" value="bPH_2"/>
    <property type="match status" value="1"/>
</dbReference>
<organism evidence="3 4">
    <name type="scientific">Actinocorallia longicatena</name>
    <dbReference type="NCBI Taxonomy" id="111803"/>
    <lineage>
        <taxon>Bacteria</taxon>
        <taxon>Bacillati</taxon>
        <taxon>Actinomycetota</taxon>
        <taxon>Actinomycetes</taxon>
        <taxon>Streptosporangiales</taxon>
        <taxon>Thermomonosporaceae</taxon>
        <taxon>Actinocorallia</taxon>
    </lineage>
</organism>
<name>A0ABP6Q9W4_9ACTN</name>